<accession>A0A0W7WXQ5</accession>
<dbReference type="Proteomes" id="UP000054804">
    <property type="component" value="Unassembled WGS sequence"/>
</dbReference>
<reference evidence="1 2" key="1">
    <citation type="submission" date="2015-12" db="EMBL/GenBank/DDBJ databases">
        <title>Draft genome sequence of Streptomyces silvensis ATCC 53525, a producer of novel hormone antagonists.</title>
        <authorList>
            <person name="Johnston C.W."/>
            <person name="Li Y."/>
            <person name="Magarvey N.A."/>
        </authorList>
    </citation>
    <scope>NUCLEOTIDE SEQUENCE [LARGE SCALE GENOMIC DNA]</scope>
    <source>
        <strain evidence="1 2">ATCC 53525</strain>
    </source>
</reference>
<evidence type="ECO:0000313" key="2">
    <source>
        <dbReference type="Proteomes" id="UP000054804"/>
    </source>
</evidence>
<name>A0A0W7WXQ5_9ACTN</name>
<keyword evidence="2" id="KW-1185">Reference proteome</keyword>
<evidence type="ECO:0000313" key="1">
    <source>
        <dbReference type="EMBL" id="KUF15372.1"/>
    </source>
</evidence>
<sequence>MAVYVKQSVPRHTADQAPETLESLRGACVRMVPHWVVPAVPVVPVPPSLIHGVTVPAATARVLDGMSDYGD</sequence>
<comment type="caution">
    <text evidence="1">The sequence shown here is derived from an EMBL/GenBank/DDBJ whole genome shotgun (WGS) entry which is preliminary data.</text>
</comment>
<dbReference type="EMBL" id="LOCL01000045">
    <property type="protein sequence ID" value="KUF15372.1"/>
    <property type="molecule type" value="Genomic_DNA"/>
</dbReference>
<dbReference type="RefSeq" id="WP_058850468.1">
    <property type="nucleotide sequence ID" value="NZ_LOCL01000045.1"/>
</dbReference>
<organism evidence="1 2">
    <name type="scientific">Streptomyces silvensis</name>
    <dbReference type="NCBI Taxonomy" id="1765722"/>
    <lineage>
        <taxon>Bacteria</taxon>
        <taxon>Bacillati</taxon>
        <taxon>Actinomycetota</taxon>
        <taxon>Actinomycetes</taxon>
        <taxon>Kitasatosporales</taxon>
        <taxon>Streptomycetaceae</taxon>
        <taxon>Streptomyces</taxon>
    </lineage>
</organism>
<proteinExistence type="predicted"/>
<dbReference type="STRING" id="1765722.AT728_29910"/>
<protein>
    <submittedName>
        <fullName evidence="1">Uncharacterized protein</fullName>
    </submittedName>
</protein>
<dbReference type="OrthoDB" id="4313706at2"/>
<dbReference type="AlphaFoldDB" id="A0A0W7WXQ5"/>
<gene>
    <name evidence="1" type="ORF">AT728_29910</name>
</gene>